<dbReference type="AlphaFoldDB" id="A0A372MNH2"/>
<reference evidence="2 3" key="1">
    <citation type="submission" date="2018-08" db="EMBL/GenBank/DDBJ databases">
        <title>Analysis of the genomic diversity of Mexican Acinetobacter haemolyticus clinical isolates.</title>
        <authorList>
            <person name="Castro-Jaimes S."/>
            <person name="Cevallos M.A."/>
        </authorList>
    </citation>
    <scope>NUCLEOTIDE SEQUENCE [LARGE SCALE GENOMIC DNA]</scope>
    <source>
        <strain evidence="2 3">AN43</strain>
    </source>
</reference>
<keyword evidence="1" id="KW-0732">Signal</keyword>
<feature type="chain" id="PRO_5041071016" evidence="1">
    <location>
        <begin position="25"/>
        <end position="171"/>
    </location>
</feature>
<dbReference type="Proteomes" id="UP000463868">
    <property type="component" value="Chromosome"/>
</dbReference>
<gene>
    <name evidence="2" type="ORF">AhaeAN43_15005</name>
</gene>
<name>A0A372MNH2_ACIHA</name>
<evidence type="ECO:0000256" key="1">
    <source>
        <dbReference type="SAM" id="SignalP"/>
    </source>
</evidence>
<evidence type="ECO:0000313" key="2">
    <source>
        <dbReference type="EMBL" id="QHI14576.1"/>
    </source>
</evidence>
<accession>A0A372MNH2</accession>
<dbReference type="EMBL" id="CP031976">
    <property type="protein sequence ID" value="QHI14576.1"/>
    <property type="molecule type" value="Genomic_DNA"/>
</dbReference>
<dbReference type="RefSeq" id="WP_004637658.1">
    <property type="nucleotide sequence ID" value="NZ_BKQF01000079.1"/>
</dbReference>
<protein>
    <submittedName>
        <fullName evidence="2">Peptide signal protein</fullName>
    </submittedName>
</protein>
<organism evidence="2 3">
    <name type="scientific">Acinetobacter haemolyticus</name>
    <dbReference type="NCBI Taxonomy" id="29430"/>
    <lineage>
        <taxon>Bacteria</taxon>
        <taxon>Pseudomonadati</taxon>
        <taxon>Pseudomonadota</taxon>
        <taxon>Gammaproteobacteria</taxon>
        <taxon>Moraxellales</taxon>
        <taxon>Moraxellaceae</taxon>
        <taxon>Acinetobacter</taxon>
    </lineage>
</organism>
<evidence type="ECO:0000313" key="3">
    <source>
        <dbReference type="Proteomes" id="UP000463868"/>
    </source>
</evidence>
<proteinExistence type="predicted"/>
<sequence length="171" mass="19193">MNFLKRSACIAVLIAMGLPTTVQANDVVTLPTIKIMAESELREEVGFIPFQEDEKVREALQHHIYKVHSDMQNAGVDEGITTVNYQPQMTALDFSQLSPLLEQHILAVARGLQSSDPTSGLFKMLEPLNIDRNNIMGIRDGTIKINMDDILKLQKQIEDGLRGQQNQFFTP</sequence>
<feature type="signal peptide" evidence="1">
    <location>
        <begin position="1"/>
        <end position="24"/>
    </location>
</feature>